<protein>
    <submittedName>
        <fullName evidence="2">Uncharacterized protein</fullName>
    </submittedName>
</protein>
<reference evidence="3" key="1">
    <citation type="journal article" date="2019" name="Curr. Biol.">
        <title>Genome Sequence of Striga asiatica Provides Insight into the Evolution of Plant Parasitism.</title>
        <authorList>
            <person name="Yoshida S."/>
            <person name="Kim S."/>
            <person name="Wafula E.K."/>
            <person name="Tanskanen J."/>
            <person name="Kim Y.M."/>
            <person name="Honaas L."/>
            <person name="Yang Z."/>
            <person name="Spallek T."/>
            <person name="Conn C.E."/>
            <person name="Ichihashi Y."/>
            <person name="Cheong K."/>
            <person name="Cui S."/>
            <person name="Der J.P."/>
            <person name="Gundlach H."/>
            <person name="Jiao Y."/>
            <person name="Hori C."/>
            <person name="Ishida J.K."/>
            <person name="Kasahara H."/>
            <person name="Kiba T."/>
            <person name="Kim M.S."/>
            <person name="Koo N."/>
            <person name="Laohavisit A."/>
            <person name="Lee Y.H."/>
            <person name="Lumba S."/>
            <person name="McCourt P."/>
            <person name="Mortimer J.C."/>
            <person name="Mutuku J.M."/>
            <person name="Nomura T."/>
            <person name="Sasaki-Sekimoto Y."/>
            <person name="Seto Y."/>
            <person name="Wang Y."/>
            <person name="Wakatake T."/>
            <person name="Sakakibara H."/>
            <person name="Demura T."/>
            <person name="Yamaguchi S."/>
            <person name="Yoneyama K."/>
            <person name="Manabe R.I."/>
            <person name="Nelson D.C."/>
            <person name="Schulman A.H."/>
            <person name="Timko M.P."/>
            <person name="dePamphilis C.W."/>
            <person name="Choi D."/>
            <person name="Shirasu K."/>
        </authorList>
    </citation>
    <scope>NUCLEOTIDE SEQUENCE [LARGE SCALE GENOMIC DNA]</scope>
    <source>
        <strain evidence="3">cv. UVA1</strain>
    </source>
</reference>
<dbReference type="Proteomes" id="UP000325081">
    <property type="component" value="Unassembled WGS sequence"/>
</dbReference>
<keyword evidence="3" id="KW-1185">Reference proteome</keyword>
<name>A0A5A7QJE0_STRAF</name>
<gene>
    <name evidence="2" type="ORF">STAS_22085</name>
</gene>
<evidence type="ECO:0000313" key="2">
    <source>
        <dbReference type="EMBL" id="GER45160.1"/>
    </source>
</evidence>
<feature type="region of interest" description="Disordered" evidence="1">
    <location>
        <begin position="54"/>
        <end position="76"/>
    </location>
</feature>
<accession>A0A5A7QJE0</accession>
<sequence>MLCVPFAVSVFTQTINLTGGSELKDPIFAGRKDPAAPEWNRSLSIGGCGGRFKGSESYAPPGPDTSAVGLLRSPRSPSEARKLGDFRWVGPEKVVVCGGGGGGEVAVLGVVGAEAAHLLHDLLDLGGASGGGVAVLHLHGDLVLKLHFHGGDGGGRRRGFVLVVNREIRVLGLRKSISFVQIAESHILGPNNDLLHFFRMILH</sequence>
<organism evidence="2 3">
    <name type="scientific">Striga asiatica</name>
    <name type="common">Asiatic witchweed</name>
    <name type="synonym">Buchnera asiatica</name>
    <dbReference type="NCBI Taxonomy" id="4170"/>
    <lineage>
        <taxon>Eukaryota</taxon>
        <taxon>Viridiplantae</taxon>
        <taxon>Streptophyta</taxon>
        <taxon>Embryophyta</taxon>
        <taxon>Tracheophyta</taxon>
        <taxon>Spermatophyta</taxon>
        <taxon>Magnoliopsida</taxon>
        <taxon>eudicotyledons</taxon>
        <taxon>Gunneridae</taxon>
        <taxon>Pentapetalae</taxon>
        <taxon>asterids</taxon>
        <taxon>lamiids</taxon>
        <taxon>Lamiales</taxon>
        <taxon>Orobanchaceae</taxon>
        <taxon>Buchnereae</taxon>
        <taxon>Striga</taxon>
    </lineage>
</organism>
<dbReference type="EMBL" id="BKCP01007181">
    <property type="protein sequence ID" value="GER45160.1"/>
    <property type="molecule type" value="Genomic_DNA"/>
</dbReference>
<evidence type="ECO:0000256" key="1">
    <source>
        <dbReference type="SAM" id="MobiDB-lite"/>
    </source>
</evidence>
<comment type="caution">
    <text evidence="2">The sequence shown here is derived from an EMBL/GenBank/DDBJ whole genome shotgun (WGS) entry which is preliminary data.</text>
</comment>
<proteinExistence type="predicted"/>
<dbReference type="AlphaFoldDB" id="A0A5A7QJE0"/>
<evidence type="ECO:0000313" key="3">
    <source>
        <dbReference type="Proteomes" id="UP000325081"/>
    </source>
</evidence>